<feature type="non-terminal residue" evidence="1">
    <location>
        <position position="80"/>
    </location>
</feature>
<gene>
    <name evidence="1" type="ORF">SMN809_LOCUS50864</name>
</gene>
<sequence>DDPTRAAVENLIASIKSKQLQEAQRQSDRKILDIIHRVLGRTIDLVYDEDEKEQIQQEYEQKLIAEEEKRIPMILEEEDM</sequence>
<dbReference type="AlphaFoldDB" id="A0A8S3C232"/>
<evidence type="ECO:0000313" key="2">
    <source>
        <dbReference type="Proteomes" id="UP000676336"/>
    </source>
</evidence>
<feature type="non-terminal residue" evidence="1">
    <location>
        <position position="1"/>
    </location>
</feature>
<evidence type="ECO:0000313" key="1">
    <source>
        <dbReference type="EMBL" id="CAF4882139.1"/>
    </source>
</evidence>
<name>A0A8S3C232_9BILA</name>
<organism evidence="1 2">
    <name type="scientific">Rotaria magnacalcarata</name>
    <dbReference type="NCBI Taxonomy" id="392030"/>
    <lineage>
        <taxon>Eukaryota</taxon>
        <taxon>Metazoa</taxon>
        <taxon>Spiralia</taxon>
        <taxon>Gnathifera</taxon>
        <taxon>Rotifera</taxon>
        <taxon>Eurotatoria</taxon>
        <taxon>Bdelloidea</taxon>
        <taxon>Philodinida</taxon>
        <taxon>Philodinidae</taxon>
        <taxon>Rotaria</taxon>
    </lineage>
</organism>
<dbReference type="Proteomes" id="UP000676336">
    <property type="component" value="Unassembled WGS sequence"/>
</dbReference>
<protein>
    <submittedName>
        <fullName evidence="1">Uncharacterized protein</fullName>
    </submittedName>
</protein>
<dbReference type="EMBL" id="CAJOBI010169122">
    <property type="protein sequence ID" value="CAF4882139.1"/>
    <property type="molecule type" value="Genomic_DNA"/>
</dbReference>
<proteinExistence type="predicted"/>
<reference evidence="1" key="1">
    <citation type="submission" date="2021-02" db="EMBL/GenBank/DDBJ databases">
        <authorList>
            <person name="Nowell W R."/>
        </authorList>
    </citation>
    <scope>NUCLEOTIDE SEQUENCE</scope>
</reference>
<accession>A0A8S3C232</accession>
<comment type="caution">
    <text evidence="1">The sequence shown here is derived from an EMBL/GenBank/DDBJ whole genome shotgun (WGS) entry which is preliminary data.</text>
</comment>